<dbReference type="PANTHER" id="PTHR35046:SF25">
    <property type="entry name" value="RETROTRANSPOSON GAG DOMAIN-CONTAINING PROTEIN"/>
    <property type="match status" value="1"/>
</dbReference>
<proteinExistence type="predicted"/>
<protein>
    <recommendedName>
        <fullName evidence="1">Retrotransposon gag domain-containing protein</fullName>
    </recommendedName>
</protein>
<dbReference type="AlphaFoldDB" id="A0A1U8PP99"/>
<dbReference type="OrthoDB" id="2272416at2759"/>
<dbReference type="RefSeq" id="XP_016752168.1">
    <property type="nucleotide sequence ID" value="XM_016896679.1"/>
</dbReference>
<reference evidence="2" key="1">
    <citation type="journal article" date="2020" name="Nat. Genet.">
        <title>Genomic diversifications of five Gossypium allopolyploid species and their impact on cotton improvement.</title>
        <authorList>
            <person name="Chen Z.J."/>
            <person name="Sreedasyam A."/>
            <person name="Ando A."/>
            <person name="Song Q."/>
            <person name="De Santiago L.M."/>
            <person name="Hulse-Kemp A.M."/>
            <person name="Ding M."/>
            <person name="Ye W."/>
            <person name="Kirkbride R.C."/>
            <person name="Jenkins J."/>
            <person name="Plott C."/>
            <person name="Lovell J."/>
            <person name="Lin Y.M."/>
            <person name="Vaughn R."/>
            <person name="Liu B."/>
            <person name="Simpson S."/>
            <person name="Scheffler B.E."/>
            <person name="Wen L."/>
            <person name="Saski C.A."/>
            <person name="Grover C.E."/>
            <person name="Hu G."/>
            <person name="Conover J.L."/>
            <person name="Carlson J.W."/>
            <person name="Shu S."/>
            <person name="Boston L.B."/>
            <person name="Williams M."/>
            <person name="Peterson D.G."/>
            <person name="McGee K."/>
            <person name="Jones D.C."/>
            <person name="Wendel J.F."/>
            <person name="Stelly D.M."/>
            <person name="Grimwood J."/>
            <person name="Schmutz J."/>
        </authorList>
    </citation>
    <scope>NUCLEOTIDE SEQUENCE [LARGE SCALE GENOMIC DNA]</scope>
    <source>
        <strain evidence="2">cv. TM-1</strain>
    </source>
</reference>
<dbReference type="Pfam" id="PF03732">
    <property type="entry name" value="Retrotrans_gag"/>
    <property type="match status" value="1"/>
</dbReference>
<name>A0A1U8PP99_GOSHI</name>
<dbReference type="InterPro" id="IPR043502">
    <property type="entry name" value="DNA/RNA_pol_sf"/>
</dbReference>
<evidence type="ECO:0000259" key="1">
    <source>
        <dbReference type="Pfam" id="PF03732"/>
    </source>
</evidence>
<dbReference type="PaxDb" id="3635-A0A1U8PP99"/>
<gene>
    <name evidence="3" type="primary">LOC107960340</name>
</gene>
<dbReference type="PANTHER" id="PTHR35046">
    <property type="entry name" value="ZINC KNUCKLE (CCHC-TYPE) FAMILY PROTEIN"/>
    <property type="match status" value="1"/>
</dbReference>
<evidence type="ECO:0000313" key="2">
    <source>
        <dbReference type="Proteomes" id="UP000818029"/>
    </source>
</evidence>
<feature type="domain" description="Retrotransposon gag" evidence="1">
    <location>
        <begin position="1"/>
        <end position="52"/>
    </location>
</feature>
<dbReference type="KEGG" id="ghi:107960340"/>
<dbReference type="InterPro" id="IPR005162">
    <property type="entry name" value="Retrotrans_gag_dom"/>
</dbReference>
<reference evidence="3" key="2">
    <citation type="submission" date="2025-08" db="UniProtKB">
        <authorList>
            <consortium name="RefSeq"/>
        </authorList>
    </citation>
    <scope>IDENTIFICATION</scope>
</reference>
<dbReference type="Gene3D" id="3.30.70.270">
    <property type="match status" value="1"/>
</dbReference>
<organism evidence="2 3">
    <name type="scientific">Gossypium hirsutum</name>
    <name type="common">Upland cotton</name>
    <name type="synonym">Gossypium mexicanum</name>
    <dbReference type="NCBI Taxonomy" id="3635"/>
    <lineage>
        <taxon>Eukaryota</taxon>
        <taxon>Viridiplantae</taxon>
        <taxon>Streptophyta</taxon>
        <taxon>Embryophyta</taxon>
        <taxon>Tracheophyta</taxon>
        <taxon>Spermatophyta</taxon>
        <taxon>Magnoliopsida</taxon>
        <taxon>eudicotyledons</taxon>
        <taxon>Gunneridae</taxon>
        <taxon>Pentapetalae</taxon>
        <taxon>rosids</taxon>
        <taxon>malvids</taxon>
        <taxon>Malvales</taxon>
        <taxon>Malvaceae</taxon>
        <taxon>Malvoideae</taxon>
        <taxon>Gossypium</taxon>
    </lineage>
</organism>
<dbReference type="InterPro" id="IPR043128">
    <property type="entry name" value="Rev_trsase/Diguanyl_cyclase"/>
</dbReference>
<accession>A0A1U8PP99</accession>
<sequence length="360" mass="41427">MDQKRKKFLDLKQGCMTVIEYEREFVRLSKYAQECLSSEAKMCRRFEDGLNEDIRLSVGVLELKEFVVLVDRACKVEELIKEKKKTEAEIRDARKRHASKSFPSQFKKSRDIYSRFHAFAGHSHQIVRSKIRILSLELHQWLAWAMSDLPNQNVSIVVEIILANYKAKWHQLKGRPQKNDGNGAGSKNVMRDTTVRSEARAPARTYAIRAREDASSPDVITGEPGNLPMVISSMSAQKCLRKRCEAYLAFVINTKESELKVESVPVMTPAELKELKSQLQKLADKGFVSPSFSPWGVDPRKVSAIVEWKPPKSVTKVRSFLELVDYYRRFVKYFSMIANPMTRLLQKGVKFERLDKSAEF</sequence>
<dbReference type="GeneID" id="107960340"/>
<dbReference type="SUPFAM" id="SSF56672">
    <property type="entry name" value="DNA/RNA polymerases"/>
    <property type="match status" value="1"/>
</dbReference>
<keyword evidence="2" id="KW-1185">Reference proteome</keyword>
<evidence type="ECO:0000313" key="3">
    <source>
        <dbReference type="RefSeq" id="XP_016752168.1"/>
    </source>
</evidence>
<dbReference type="Proteomes" id="UP000818029">
    <property type="component" value="Chromosome A13"/>
</dbReference>